<dbReference type="InterPro" id="IPR000653">
    <property type="entry name" value="DegT/StrS_aminotransferase"/>
</dbReference>
<evidence type="ECO:0000256" key="4">
    <source>
        <dbReference type="RuleBase" id="RU004508"/>
    </source>
</evidence>
<gene>
    <name evidence="5" type="primary">arnB</name>
    <name evidence="5" type="ORF">CA85_37210</name>
</gene>
<dbReference type="GO" id="GO:0030170">
    <property type="term" value="F:pyridoxal phosphate binding"/>
    <property type="evidence" value="ECO:0007669"/>
    <property type="project" value="TreeGrafter"/>
</dbReference>
<dbReference type="Gene3D" id="3.40.640.10">
    <property type="entry name" value="Type I PLP-dependent aspartate aminotransferase-like (Major domain)"/>
    <property type="match status" value="1"/>
</dbReference>
<dbReference type="InterPro" id="IPR015424">
    <property type="entry name" value="PyrdxlP-dep_Trfase"/>
</dbReference>
<evidence type="ECO:0000313" key="6">
    <source>
        <dbReference type="Proteomes" id="UP000318053"/>
    </source>
</evidence>
<comment type="similarity">
    <text evidence="1 4">Belongs to the DegT/DnrJ/EryC1 family.</text>
</comment>
<feature type="modified residue" description="N6-(pyridoxal phosphate)lysine" evidence="3">
    <location>
        <position position="189"/>
    </location>
</feature>
<evidence type="ECO:0000256" key="1">
    <source>
        <dbReference type="ARBA" id="ARBA00037999"/>
    </source>
</evidence>
<keyword evidence="5" id="KW-0808">Transferase</keyword>
<keyword evidence="6" id="KW-1185">Reference proteome</keyword>
<comment type="caution">
    <text evidence="5">The sequence shown here is derived from an EMBL/GenBank/DDBJ whole genome shotgun (WGS) entry which is preliminary data.</text>
</comment>
<dbReference type="NCBIfam" id="TIGR03588">
    <property type="entry name" value="PseC"/>
    <property type="match status" value="1"/>
</dbReference>
<accession>A0A5C5XPJ7</accession>
<dbReference type="RefSeq" id="WP_222435475.1">
    <property type="nucleotide sequence ID" value="NZ_SJPK01000010.1"/>
</dbReference>
<dbReference type="SUPFAM" id="SSF53383">
    <property type="entry name" value="PLP-dependent transferases"/>
    <property type="match status" value="1"/>
</dbReference>
<dbReference type="PANTHER" id="PTHR30244">
    <property type="entry name" value="TRANSAMINASE"/>
    <property type="match status" value="1"/>
</dbReference>
<dbReference type="EC" id="2.6.1.87" evidence="5"/>
<evidence type="ECO:0000256" key="2">
    <source>
        <dbReference type="PIRSR" id="PIRSR000390-1"/>
    </source>
</evidence>
<dbReference type="InterPro" id="IPR015421">
    <property type="entry name" value="PyrdxlP-dep_Trfase_major"/>
</dbReference>
<dbReference type="Pfam" id="PF01041">
    <property type="entry name" value="DegT_DnrJ_EryC1"/>
    <property type="match status" value="1"/>
</dbReference>
<dbReference type="GO" id="GO:0000271">
    <property type="term" value="P:polysaccharide biosynthetic process"/>
    <property type="evidence" value="ECO:0007669"/>
    <property type="project" value="TreeGrafter"/>
</dbReference>
<keyword evidence="3 4" id="KW-0663">Pyridoxal phosphate</keyword>
<proteinExistence type="inferred from homology"/>
<dbReference type="PANTHER" id="PTHR30244:SF34">
    <property type="entry name" value="DTDP-4-AMINO-4,6-DIDEOXYGALACTOSE TRANSAMINASE"/>
    <property type="match status" value="1"/>
</dbReference>
<evidence type="ECO:0000313" key="5">
    <source>
        <dbReference type="EMBL" id="TWT64588.1"/>
    </source>
</evidence>
<feature type="active site" description="Proton acceptor" evidence="2">
    <location>
        <position position="189"/>
    </location>
</feature>
<dbReference type="EMBL" id="SJPK01000010">
    <property type="protein sequence ID" value="TWT64588.1"/>
    <property type="molecule type" value="Genomic_DNA"/>
</dbReference>
<dbReference type="Proteomes" id="UP000318053">
    <property type="component" value="Unassembled WGS sequence"/>
</dbReference>
<dbReference type="AlphaFoldDB" id="A0A5C5XPJ7"/>
<keyword evidence="5" id="KW-0032">Aminotransferase</keyword>
<dbReference type="InterPro" id="IPR020026">
    <property type="entry name" value="PseC"/>
</dbReference>
<dbReference type="Gene3D" id="3.90.1150.10">
    <property type="entry name" value="Aspartate Aminotransferase, domain 1"/>
    <property type="match status" value="1"/>
</dbReference>
<dbReference type="PIRSF" id="PIRSF000390">
    <property type="entry name" value="PLP_StrS"/>
    <property type="match status" value="1"/>
</dbReference>
<reference evidence="5 6" key="1">
    <citation type="submission" date="2019-02" db="EMBL/GenBank/DDBJ databases">
        <title>Deep-cultivation of Planctomycetes and their phenomic and genomic characterization uncovers novel biology.</title>
        <authorList>
            <person name="Wiegand S."/>
            <person name="Jogler M."/>
            <person name="Boedeker C."/>
            <person name="Pinto D."/>
            <person name="Vollmers J."/>
            <person name="Rivas-Marin E."/>
            <person name="Kohn T."/>
            <person name="Peeters S.H."/>
            <person name="Heuer A."/>
            <person name="Rast P."/>
            <person name="Oberbeckmann S."/>
            <person name="Bunk B."/>
            <person name="Jeske O."/>
            <person name="Meyerdierks A."/>
            <person name="Storesund J.E."/>
            <person name="Kallscheuer N."/>
            <person name="Luecker S."/>
            <person name="Lage O.M."/>
            <person name="Pohl T."/>
            <person name="Merkel B.J."/>
            <person name="Hornburger P."/>
            <person name="Mueller R.-W."/>
            <person name="Bruemmer F."/>
            <person name="Labrenz M."/>
            <person name="Spormann A.M."/>
            <person name="Op Den Camp H."/>
            <person name="Overmann J."/>
            <person name="Amann R."/>
            <person name="Jetten M.S.M."/>
            <person name="Mascher T."/>
            <person name="Medema M.H."/>
            <person name="Devos D.P."/>
            <person name="Kaster A.-K."/>
            <person name="Ovreas L."/>
            <person name="Rohde M."/>
            <person name="Galperin M.Y."/>
            <person name="Jogler C."/>
        </authorList>
    </citation>
    <scope>NUCLEOTIDE SEQUENCE [LARGE SCALE GENOMIC DNA]</scope>
    <source>
        <strain evidence="5 6">CA85</strain>
    </source>
</reference>
<dbReference type="GO" id="GO:0099620">
    <property type="term" value="F:UDP-4-amino-4-deoxy-L-arabinose aminotransferase"/>
    <property type="evidence" value="ECO:0007669"/>
    <property type="project" value="UniProtKB-EC"/>
</dbReference>
<organism evidence="5 6">
    <name type="scientific">Allorhodopirellula solitaria</name>
    <dbReference type="NCBI Taxonomy" id="2527987"/>
    <lineage>
        <taxon>Bacteria</taxon>
        <taxon>Pseudomonadati</taxon>
        <taxon>Planctomycetota</taxon>
        <taxon>Planctomycetia</taxon>
        <taxon>Pirellulales</taxon>
        <taxon>Pirellulaceae</taxon>
        <taxon>Allorhodopirellula</taxon>
    </lineage>
</organism>
<sequence length="398" mass="43331">MIPYGRQSIDETDIEAVANALRSDWLTQGPAIDAFEASLAQRCQSRYAVACNSGTAALHMAYAAADVGPGTVVVVPANTFLATANAAIYLGAEVRFCDVDSQTGLMTAETLAAALSSDVRQRVRAVAPVHFAGQACDMAAIADTVNRLCPQAVVVEDASHAIGGVHQDGVPVGSLGHAAMVTFSFHPVKHIAAGEGGAVTTDCPELQNKLNQFRCHGMTKDPGELRRPEEGPWYYEMHTPGFNYRIPEMSCALACSQLKKLDRFITRRREIAERYLDELRNVSHLKLPSSHTLNTSAWHLFCLHVDFQSLGCDRAELMQRLVNCGVGTQVHYYPVPLQPFYVDRYQHTASQFPGAVGHYDRALSIPVFPAMTDAEVKQVISSVRRTFATAGHVRTMAA</sequence>
<protein>
    <submittedName>
        <fullName evidence="5">UDP-4-amino-4-deoxy-L-arabinose--oxoglutarate aminotransferase</fullName>
        <ecNumber evidence="5">2.6.1.87</ecNumber>
    </submittedName>
</protein>
<evidence type="ECO:0000256" key="3">
    <source>
        <dbReference type="PIRSR" id="PIRSR000390-2"/>
    </source>
</evidence>
<dbReference type="InterPro" id="IPR015422">
    <property type="entry name" value="PyrdxlP-dep_Trfase_small"/>
</dbReference>
<name>A0A5C5XPJ7_9BACT</name>
<dbReference type="CDD" id="cd00616">
    <property type="entry name" value="AHBA_syn"/>
    <property type="match status" value="1"/>
</dbReference>